<evidence type="ECO:0000256" key="1">
    <source>
        <dbReference type="SAM" id="Coils"/>
    </source>
</evidence>
<feature type="compositionally biased region" description="Polar residues" evidence="2">
    <location>
        <begin position="269"/>
        <end position="283"/>
    </location>
</feature>
<keyword evidence="1" id="KW-0175">Coiled coil</keyword>
<dbReference type="GeneID" id="114472227"/>
<feature type="compositionally biased region" description="Basic and acidic residues" evidence="2">
    <location>
        <begin position="289"/>
        <end position="299"/>
    </location>
</feature>
<dbReference type="GO" id="GO:0005882">
    <property type="term" value="C:intermediate filament"/>
    <property type="evidence" value="ECO:0007669"/>
    <property type="project" value="InterPro"/>
</dbReference>
<evidence type="ECO:0000313" key="4">
    <source>
        <dbReference type="Proteomes" id="UP000694680"/>
    </source>
</evidence>
<feature type="region of interest" description="Disordered" evidence="2">
    <location>
        <begin position="1"/>
        <end position="40"/>
    </location>
</feature>
<feature type="coiled-coil region" evidence="1">
    <location>
        <begin position="572"/>
        <end position="606"/>
    </location>
</feature>
<dbReference type="RefSeq" id="XP_028317219.1">
    <property type="nucleotide sequence ID" value="XM_028461418.1"/>
</dbReference>
<reference evidence="3" key="3">
    <citation type="submission" date="2025-09" db="UniProtKB">
        <authorList>
            <consortium name="Ensembl"/>
        </authorList>
    </citation>
    <scope>IDENTIFICATION</scope>
</reference>
<organism evidence="3 4">
    <name type="scientific">Gouania willdenowi</name>
    <name type="common">Blunt-snouted clingfish</name>
    <name type="synonym">Lepadogaster willdenowi</name>
    <dbReference type="NCBI Taxonomy" id="441366"/>
    <lineage>
        <taxon>Eukaryota</taxon>
        <taxon>Metazoa</taxon>
        <taxon>Chordata</taxon>
        <taxon>Craniata</taxon>
        <taxon>Vertebrata</taxon>
        <taxon>Euteleostomi</taxon>
        <taxon>Actinopterygii</taxon>
        <taxon>Neopterygii</taxon>
        <taxon>Teleostei</taxon>
        <taxon>Neoteleostei</taxon>
        <taxon>Acanthomorphata</taxon>
        <taxon>Ovalentaria</taxon>
        <taxon>Blenniimorphae</taxon>
        <taxon>Blenniiformes</taxon>
        <taxon>Gobiesocoidei</taxon>
        <taxon>Gobiesocidae</taxon>
        <taxon>Gobiesocinae</taxon>
        <taxon>Gouania</taxon>
    </lineage>
</organism>
<dbReference type="InterPro" id="IPR027702">
    <property type="entry name" value="Syncoilin"/>
</dbReference>
<gene>
    <name evidence="3" type="primary">LOC114472227</name>
</gene>
<dbReference type="Ensembl" id="ENSGWIT00000025350.1">
    <property type="protein sequence ID" value="ENSGWIP00000023139.1"/>
    <property type="gene ID" value="ENSGWIG00000012361.1"/>
</dbReference>
<keyword evidence="4" id="KW-1185">Reference proteome</keyword>
<reference evidence="3" key="2">
    <citation type="submission" date="2025-08" db="UniProtKB">
        <authorList>
            <consortium name="Ensembl"/>
        </authorList>
    </citation>
    <scope>IDENTIFICATION</scope>
</reference>
<dbReference type="AlphaFoldDB" id="A0A8C5EL41"/>
<feature type="region of interest" description="Disordered" evidence="2">
    <location>
        <begin position="246"/>
        <end position="310"/>
    </location>
</feature>
<dbReference type="PANTHER" id="PTHR47147">
    <property type="entry name" value="SYNCOILIN"/>
    <property type="match status" value="1"/>
</dbReference>
<feature type="coiled-coil region" evidence="1">
    <location>
        <begin position="404"/>
        <end position="497"/>
    </location>
</feature>
<dbReference type="PANTHER" id="PTHR47147:SF1">
    <property type="entry name" value="SYNCOILIN"/>
    <property type="match status" value="1"/>
</dbReference>
<feature type="coiled-coil region" evidence="1">
    <location>
        <begin position="346"/>
        <end position="373"/>
    </location>
</feature>
<sequence length="672" mass="77154">MDEVNDHTSSDGFQPLFIKEEEGEKTENSLSHQRESNTSLPVVAHTGSDIKHSAIMMPYLQDMDELLKSCEELTGIPFSSNFTASYSETSHSQFNCCEEVKTENFAEALLPPNAYLSTSYIDTQMDEAETVEQLLQGRQSPSIAIASDIPQNATLRDETSLSTAGNKLSQSMVEYEGQLRGMLAMLESCMEETGMDFEPQDWAGDEGVEYVHISKNPHVYRGTTLVPIKQEDKTQPMQLECLVEQEMDESQDKDRMDRSSLGPLADVNGLSTSSSYGNNSMQSTEEDLEARHRFSEPRKPLGGTEMTKSEGEDIVINAFADKKPELKTDIKIDFGKNELEALGSQMENFISEVEQMVKKRRELLAEVLQLRGNQGQEKINWTSNEEATEMQIDSKVKEVMDVVKMEKEGRMEEREREIKILKEDRAEEDRKLWRVNLERQGLQDELRRLKRRLFTMVKDCARSQATLNNQRREVELLKREEEKLDQLVLQLTEESSQLRAGHQQLISDLQAKLQAQSSIQTPNTQEELSACRRHSCGDIQQYVQEGLRTLEQRYEPILLALMKRKETTADALVKVKENTQELKSQLRPLREEIQKLKLQRSCLEEKLKLIHIQRGEDVGQYKETVFCLEESCRELKTEIQIQKIKNKEMEKLRDGLTKQLQLHRAAIEDLET</sequence>
<dbReference type="OrthoDB" id="8842296at2759"/>
<dbReference type="RefSeq" id="XP_028317218.1">
    <property type="nucleotide sequence ID" value="XM_028461417.1"/>
</dbReference>
<reference evidence="3" key="1">
    <citation type="submission" date="2020-06" db="EMBL/GenBank/DDBJ databases">
        <authorList>
            <consortium name="Wellcome Sanger Institute Data Sharing"/>
        </authorList>
    </citation>
    <scope>NUCLEOTIDE SEQUENCE [LARGE SCALE GENOMIC DNA]</scope>
</reference>
<proteinExistence type="predicted"/>
<dbReference type="Proteomes" id="UP000694680">
    <property type="component" value="Chromosome 11"/>
</dbReference>
<feature type="compositionally biased region" description="Basic and acidic residues" evidence="2">
    <location>
        <begin position="18"/>
        <end position="35"/>
    </location>
</feature>
<evidence type="ECO:0000256" key="2">
    <source>
        <dbReference type="SAM" id="MobiDB-lite"/>
    </source>
</evidence>
<accession>A0A8C5EL41</accession>
<name>A0A8C5EL41_GOUWI</name>
<feature type="coiled-coil region" evidence="1">
    <location>
        <begin position="632"/>
        <end position="666"/>
    </location>
</feature>
<protein>
    <submittedName>
        <fullName evidence="3">Syncoilin-like</fullName>
    </submittedName>
</protein>
<evidence type="ECO:0000313" key="3">
    <source>
        <dbReference type="Ensembl" id="ENSGWIP00000023139.1"/>
    </source>
</evidence>